<dbReference type="EMBL" id="CAJOBE010008946">
    <property type="protein sequence ID" value="CAF4073629.1"/>
    <property type="molecule type" value="Genomic_DNA"/>
</dbReference>
<accession>A0A819U381</accession>
<proteinExistence type="predicted"/>
<dbReference type="Proteomes" id="UP000663874">
    <property type="component" value="Unassembled WGS sequence"/>
</dbReference>
<feature type="non-terminal residue" evidence="3">
    <location>
        <position position="1"/>
    </location>
</feature>
<organism evidence="3 4">
    <name type="scientific">Rotaria sordida</name>
    <dbReference type="NCBI Taxonomy" id="392033"/>
    <lineage>
        <taxon>Eukaryota</taxon>
        <taxon>Metazoa</taxon>
        <taxon>Spiralia</taxon>
        <taxon>Gnathifera</taxon>
        <taxon>Rotifera</taxon>
        <taxon>Eurotatoria</taxon>
        <taxon>Bdelloidea</taxon>
        <taxon>Philodinida</taxon>
        <taxon>Philodinidae</taxon>
        <taxon>Rotaria</taxon>
    </lineage>
</organism>
<evidence type="ECO:0000256" key="1">
    <source>
        <dbReference type="SAM" id="MobiDB-lite"/>
    </source>
</evidence>
<keyword evidence="2" id="KW-1133">Transmembrane helix</keyword>
<keyword evidence="2" id="KW-0472">Membrane</keyword>
<dbReference type="AlphaFoldDB" id="A0A819U381"/>
<feature type="compositionally biased region" description="Polar residues" evidence="1">
    <location>
        <begin position="80"/>
        <end position="94"/>
    </location>
</feature>
<evidence type="ECO:0000313" key="3">
    <source>
        <dbReference type="EMBL" id="CAF4073629.1"/>
    </source>
</evidence>
<keyword evidence="2" id="KW-0812">Transmembrane</keyword>
<reference evidence="3" key="1">
    <citation type="submission" date="2021-02" db="EMBL/GenBank/DDBJ databases">
        <authorList>
            <person name="Nowell W R."/>
        </authorList>
    </citation>
    <scope>NUCLEOTIDE SEQUENCE</scope>
</reference>
<gene>
    <name evidence="3" type="ORF">FNK824_LOCUS29952</name>
</gene>
<evidence type="ECO:0000256" key="2">
    <source>
        <dbReference type="SAM" id="Phobius"/>
    </source>
</evidence>
<feature type="transmembrane region" description="Helical" evidence="2">
    <location>
        <begin position="99"/>
        <end position="118"/>
    </location>
</feature>
<protein>
    <submittedName>
        <fullName evidence="3">Uncharacterized protein</fullName>
    </submittedName>
</protein>
<feature type="region of interest" description="Disordered" evidence="1">
    <location>
        <begin position="40"/>
        <end position="94"/>
    </location>
</feature>
<evidence type="ECO:0000313" key="4">
    <source>
        <dbReference type="Proteomes" id="UP000663874"/>
    </source>
</evidence>
<comment type="caution">
    <text evidence="3">The sequence shown here is derived from an EMBL/GenBank/DDBJ whole genome shotgun (WGS) entry which is preliminary data.</text>
</comment>
<feature type="compositionally biased region" description="Low complexity" evidence="1">
    <location>
        <begin position="42"/>
        <end position="79"/>
    </location>
</feature>
<sequence>ELWEIDLYCHADDCSRPDLFKEVRSQLTLSVGDLSAFDKELSTTTQSTTTRSTTTNSGGPQSTTTNPEGTSSTTTNPEGIQSTTTNPEGTQSTTSNASIFTRINLFSVLLISILLLNFH</sequence>
<name>A0A819U381_9BILA</name>